<name>A0AAW0MVJ9_9GOBI</name>
<dbReference type="InterPro" id="IPR035969">
    <property type="entry name" value="Rab-GAP_TBC_sf"/>
</dbReference>
<dbReference type="Pfam" id="PF00566">
    <property type="entry name" value="RabGAP-TBC"/>
    <property type="match status" value="1"/>
</dbReference>
<dbReference type="Proteomes" id="UP001460270">
    <property type="component" value="Unassembled WGS sequence"/>
</dbReference>
<comment type="caution">
    <text evidence="4">The sequence shown here is derived from an EMBL/GenBank/DDBJ whole genome shotgun (WGS) entry which is preliminary data.</text>
</comment>
<dbReference type="FunFam" id="1.10.8.270:FF:000016">
    <property type="entry name" value="TBC1 domain family member 2A"/>
    <property type="match status" value="1"/>
</dbReference>
<dbReference type="PANTHER" id="PTHR47219:SF10">
    <property type="entry name" value="GROWTH HORMONE-REGULATED TBC PROTEIN 1"/>
    <property type="match status" value="1"/>
</dbReference>
<dbReference type="Gene3D" id="1.10.8.270">
    <property type="entry name" value="putative rabgap domain of human tbc1 domain family member 14 like domains"/>
    <property type="match status" value="1"/>
</dbReference>
<dbReference type="InterPro" id="IPR000195">
    <property type="entry name" value="Rab-GAP-TBC_dom"/>
</dbReference>
<evidence type="ECO:0000313" key="4">
    <source>
        <dbReference type="EMBL" id="KAK7882448.1"/>
    </source>
</evidence>
<feature type="domain" description="Rab-GAP TBC" evidence="3">
    <location>
        <begin position="100"/>
        <end position="197"/>
    </location>
</feature>
<dbReference type="PROSITE" id="PS50086">
    <property type="entry name" value="TBC_RABGAP"/>
    <property type="match status" value="1"/>
</dbReference>
<evidence type="ECO:0000259" key="3">
    <source>
        <dbReference type="PROSITE" id="PS50086"/>
    </source>
</evidence>
<comment type="function">
    <text evidence="2">May act as a GTPase-activating protein for Rab family protein(s).</text>
</comment>
<dbReference type="AlphaFoldDB" id="A0AAW0MVJ9"/>
<protein>
    <recommendedName>
        <fullName evidence="3">Rab-GAP TBC domain-containing protein</fullName>
    </recommendedName>
</protein>
<dbReference type="EMBL" id="JBBPFD010000021">
    <property type="protein sequence ID" value="KAK7882448.1"/>
    <property type="molecule type" value="Genomic_DNA"/>
</dbReference>
<evidence type="ECO:0000256" key="2">
    <source>
        <dbReference type="ARBA" id="ARBA00043879"/>
    </source>
</evidence>
<sequence>MQMLLSHSLAGKIRNKCLGNHCTWSEKMDNGKTEPLSFNITDDRTDLYGFERPHDFETYKDMMDAYATVLSRRSQRWSKLLQERPHVEKNMTVKRFVRKGVPNEHRARIWMAASGAREKQESNIGYYQSLLEAEHDTKLKETIYTDMHRTFPDNILFKTKADSCLQKALFNILVAYGHHNKAVGYCQGMNFIADISF</sequence>
<accession>A0AAW0MVJ9</accession>
<dbReference type="SUPFAM" id="SSF47923">
    <property type="entry name" value="Ypt/Rab-GAP domain of gyp1p"/>
    <property type="match status" value="1"/>
</dbReference>
<organism evidence="4 5">
    <name type="scientific">Mugilogobius chulae</name>
    <name type="common">yellowstripe goby</name>
    <dbReference type="NCBI Taxonomy" id="88201"/>
    <lineage>
        <taxon>Eukaryota</taxon>
        <taxon>Metazoa</taxon>
        <taxon>Chordata</taxon>
        <taxon>Craniata</taxon>
        <taxon>Vertebrata</taxon>
        <taxon>Euteleostomi</taxon>
        <taxon>Actinopterygii</taxon>
        <taxon>Neopterygii</taxon>
        <taxon>Teleostei</taxon>
        <taxon>Neoteleostei</taxon>
        <taxon>Acanthomorphata</taxon>
        <taxon>Gobiaria</taxon>
        <taxon>Gobiiformes</taxon>
        <taxon>Gobioidei</taxon>
        <taxon>Gobiidae</taxon>
        <taxon>Gobionellinae</taxon>
        <taxon>Mugilogobius</taxon>
    </lineage>
</organism>
<dbReference type="GO" id="GO:0005096">
    <property type="term" value="F:GTPase activator activity"/>
    <property type="evidence" value="ECO:0007669"/>
    <property type="project" value="UniProtKB-KW"/>
</dbReference>
<dbReference type="PANTHER" id="PTHR47219">
    <property type="entry name" value="RAB GTPASE-ACTIVATING PROTEIN 1-LIKE"/>
    <property type="match status" value="1"/>
</dbReference>
<proteinExistence type="predicted"/>
<evidence type="ECO:0000256" key="1">
    <source>
        <dbReference type="ARBA" id="ARBA00022468"/>
    </source>
</evidence>
<gene>
    <name evidence="4" type="ORF">WMY93_028622</name>
</gene>
<dbReference type="GO" id="GO:0031267">
    <property type="term" value="F:small GTPase binding"/>
    <property type="evidence" value="ECO:0007669"/>
    <property type="project" value="TreeGrafter"/>
</dbReference>
<keyword evidence="1" id="KW-0343">GTPase activation</keyword>
<keyword evidence="5" id="KW-1185">Reference proteome</keyword>
<reference evidence="5" key="1">
    <citation type="submission" date="2024-04" db="EMBL/GenBank/DDBJ databases">
        <title>Salinicola lusitanus LLJ914,a marine bacterium isolated from the Okinawa Trough.</title>
        <authorList>
            <person name="Li J."/>
        </authorList>
    </citation>
    <scope>NUCLEOTIDE SEQUENCE [LARGE SCALE GENOMIC DNA]</scope>
</reference>
<evidence type="ECO:0000313" key="5">
    <source>
        <dbReference type="Proteomes" id="UP001460270"/>
    </source>
</evidence>
<dbReference type="Gene3D" id="1.10.10.750">
    <property type="entry name" value="Ypt/Rab-GAP domain of gyp1p, domain 1"/>
    <property type="match status" value="1"/>
</dbReference>
<dbReference type="InterPro" id="IPR050302">
    <property type="entry name" value="Rab_GAP_TBC_domain"/>
</dbReference>